<keyword evidence="1 3" id="KW-0560">Oxidoreductase</keyword>
<organism evidence="5 6">
    <name type="scientific">Alcanivorax xiamenensis</name>
    <dbReference type="NCBI Taxonomy" id="1177156"/>
    <lineage>
        <taxon>Bacteria</taxon>
        <taxon>Pseudomonadati</taxon>
        <taxon>Pseudomonadota</taxon>
        <taxon>Gammaproteobacteria</taxon>
        <taxon>Oceanospirillales</taxon>
        <taxon>Alcanivoracaceae</taxon>
        <taxon>Alcanivorax</taxon>
    </lineage>
</organism>
<dbReference type="PANTHER" id="PTHR43111:SF1">
    <property type="entry name" value="ALDEHYDE DEHYDROGENASE B-RELATED"/>
    <property type="match status" value="1"/>
</dbReference>
<dbReference type="RefSeq" id="WP_133492648.1">
    <property type="nucleotide sequence ID" value="NZ_AQPF01000010.1"/>
</dbReference>
<evidence type="ECO:0000313" key="5">
    <source>
        <dbReference type="EMBL" id="KAF0806204.1"/>
    </source>
</evidence>
<dbReference type="InterPro" id="IPR016163">
    <property type="entry name" value="Ald_DH_C"/>
</dbReference>
<dbReference type="InterPro" id="IPR016160">
    <property type="entry name" value="Ald_DH_CS_CYS"/>
</dbReference>
<gene>
    <name evidence="5" type="ORF">A6D6_01784</name>
</gene>
<comment type="caution">
    <text evidence="5">The sequence shown here is derived from an EMBL/GenBank/DDBJ whole genome shotgun (WGS) entry which is preliminary data.</text>
</comment>
<dbReference type="InterPro" id="IPR016162">
    <property type="entry name" value="Ald_DH_N"/>
</dbReference>
<keyword evidence="6" id="KW-1185">Reference proteome</keyword>
<dbReference type="InterPro" id="IPR016161">
    <property type="entry name" value="Ald_DH/histidinol_DH"/>
</dbReference>
<evidence type="ECO:0000256" key="1">
    <source>
        <dbReference type="ARBA" id="ARBA00023002"/>
    </source>
</evidence>
<accession>A0ABQ6Y9Y5</accession>
<comment type="similarity">
    <text evidence="3">Belongs to the aldehyde dehydrogenase family.</text>
</comment>
<dbReference type="Pfam" id="PF00171">
    <property type="entry name" value="Aldedh"/>
    <property type="match status" value="1"/>
</dbReference>
<sequence length="506" mass="55084">MIYDNPGSQGALVSFKERYQNYIGGEWVAPVKGQYFDNISPVNGKVFCQVPRSSAEDIDLALDAAHRAAPGWARTSVAERANLLLKIADRIEGSLESLAVAETWDNGKAVRETLNADIPLTVDHFRYFAGCIRAQEGTLADIDANTVAYHFHEPLGVVGQIIPWNFPILMAAWKLAPALAAGNCVVLKPAEQTPVSILKVMELIGDLLPAGVVNVVNGFGDEAGQALATSKRIAKIAFTGSTPVGSHILKCAAENIIPSTVELGGKSPNIYFADILNAEPEFIDKAVEGLVLAFFNQGEVCTCPSRALIQESMYDDFMERVVARIATIKRGNPLDTETQVGAQASQEQFDKIMSYMEVARSEGAEFLSGGDRESLAGEHGDGFYIQPTLLKGHNKMRVFQEEIFGPVVAVTTFKDEAEALEIANDTEFGLGAGVWSRDINVAFRMGRGIQAGRVWTNCYHAYPAHAAFGGYKKSGIGRETHKMILDHYQQTKNLLVSYDVNPLGFF</sequence>
<evidence type="ECO:0000256" key="2">
    <source>
        <dbReference type="PROSITE-ProRule" id="PRU10007"/>
    </source>
</evidence>
<protein>
    <submittedName>
        <fullName evidence="5">Aldehyde dehydrogenase</fullName>
    </submittedName>
</protein>
<dbReference type="SUPFAM" id="SSF53720">
    <property type="entry name" value="ALDH-like"/>
    <property type="match status" value="1"/>
</dbReference>
<evidence type="ECO:0000313" key="6">
    <source>
        <dbReference type="Proteomes" id="UP000771797"/>
    </source>
</evidence>
<dbReference type="PROSITE" id="PS00687">
    <property type="entry name" value="ALDEHYDE_DEHYDR_GLU"/>
    <property type="match status" value="1"/>
</dbReference>
<dbReference type="InterPro" id="IPR015590">
    <property type="entry name" value="Aldehyde_DH_dom"/>
</dbReference>
<reference evidence="5 6" key="1">
    <citation type="submission" date="2012-09" db="EMBL/GenBank/DDBJ databases">
        <title>Genome Sequence of alkane-degrading Bacterium Alcanivorax sp. 6-D-6.</title>
        <authorList>
            <person name="Lai Q."/>
            <person name="Shao Z."/>
        </authorList>
    </citation>
    <scope>NUCLEOTIDE SEQUENCE [LARGE SCALE GENOMIC DNA]</scope>
    <source>
        <strain evidence="5 6">6-D-6</strain>
    </source>
</reference>
<feature type="domain" description="Aldehyde dehydrogenase" evidence="4">
    <location>
        <begin position="27"/>
        <end position="493"/>
    </location>
</feature>
<dbReference type="EMBL" id="AQPF01000010">
    <property type="protein sequence ID" value="KAF0806204.1"/>
    <property type="molecule type" value="Genomic_DNA"/>
</dbReference>
<evidence type="ECO:0000259" key="4">
    <source>
        <dbReference type="Pfam" id="PF00171"/>
    </source>
</evidence>
<dbReference type="Gene3D" id="3.40.605.10">
    <property type="entry name" value="Aldehyde Dehydrogenase, Chain A, domain 1"/>
    <property type="match status" value="1"/>
</dbReference>
<dbReference type="Gene3D" id="3.40.309.10">
    <property type="entry name" value="Aldehyde Dehydrogenase, Chain A, domain 2"/>
    <property type="match status" value="1"/>
</dbReference>
<evidence type="ECO:0000256" key="3">
    <source>
        <dbReference type="RuleBase" id="RU003345"/>
    </source>
</evidence>
<name>A0ABQ6Y9Y5_9GAMM</name>
<dbReference type="CDD" id="cd07559">
    <property type="entry name" value="ALDH_ACDHII_AcoD-like"/>
    <property type="match status" value="1"/>
</dbReference>
<dbReference type="PROSITE" id="PS00070">
    <property type="entry name" value="ALDEHYDE_DEHYDR_CYS"/>
    <property type="match status" value="1"/>
</dbReference>
<dbReference type="InterPro" id="IPR029510">
    <property type="entry name" value="Ald_DH_CS_GLU"/>
</dbReference>
<dbReference type="PANTHER" id="PTHR43111">
    <property type="entry name" value="ALDEHYDE DEHYDROGENASE B-RELATED"/>
    <property type="match status" value="1"/>
</dbReference>
<feature type="active site" evidence="2">
    <location>
        <position position="262"/>
    </location>
</feature>
<dbReference type="Proteomes" id="UP000771797">
    <property type="component" value="Unassembled WGS sequence"/>
</dbReference>
<proteinExistence type="inferred from homology"/>